<dbReference type="RefSeq" id="WP_250920081.1">
    <property type="nucleotide sequence ID" value="NZ_JAMQAW010000012.1"/>
</dbReference>
<dbReference type="Proteomes" id="UP001431429">
    <property type="component" value="Unassembled WGS sequence"/>
</dbReference>
<name>A0ABT0UNR6_9ACTN</name>
<evidence type="ECO:0000313" key="3">
    <source>
        <dbReference type="EMBL" id="MCM2389735.1"/>
    </source>
</evidence>
<evidence type="ECO:0000313" key="4">
    <source>
        <dbReference type="Proteomes" id="UP001431429"/>
    </source>
</evidence>
<sequence length="171" mass="19025">MSDGQSDIAKRGMHLSMRVSNRSIEHNLSHDRYRRWSRVISVVGALLAATAGASLLAGLTGGWATAVAGMGFLSALLATIEPLLGYSKQAEAHRRAGSSFGALGTSYYNLQYLSDREQQLKALEELTLRQKELENESVGVEQWAVKEREKEERRKRQLEDSRQREHKGALA</sequence>
<comment type="caution">
    <text evidence="3">The sequence shown here is derived from an EMBL/GenBank/DDBJ whole genome shotgun (WGS) entry which is preliminary data.</text>
</comment>
<evidence type="ECO:0000256" key="2">
    <source>
        <dbReference type="SAM" id="Phobius"/>
    </source>
</evidence>
<protein>
    <submittedName>
        <fullName evidence="3">SLATT domain-containing protein</fullName>
    </submittedName>
</protein>
<keyword evidence="4" id="KW-1185">Reference proteome</keyword>
<feature type="transmembrane region" description="Helical" evidence="2">
    <location>
        <begin position="39"/>
        <end position="57"/>
    </location>
</feature>
<gene>
    <name evidence="3" type="ORF">NBG84_15810</name>
</gene>
<keyword evidence="2" id="KW-0812">Transmembrane</keyword>
<reference evidence="3" key="1">
    <citation type="submission" date="2022-06" db="EMBL/GenBank/DDBJ databases">
        <title>Genome public.</title>
        <authorList>
            <person name="Sun Q."/>
        </authorList>
    </citation>
    <scope>NUCLEOTIDE SEQUENCE</scope>
    <source>
        <strain evidence="3">CWNU-1</strain>
    </source>
</reference>
<proteinExistence type="predicted"/>
<feature type="transmembrane region" description="Helical" evidence="2">
    <location>
        <begin position="63"/>
        <end position="86"/>
    </location>
</feature>
<organism evidence="3 4">
    <name type="scientific">Streptomyces albipurpureus</name>
    <dbReference type="NCBI Taxonomy" id="2897419"/>
    <lineage>
        <taxon>Bacteria</taxon>
        <taxon>Bacillati</taxon>
        <taxon>Actinomycetota</taxon>
        <taxon>Actinomycetes</taxon>
        <taxon>Kitasatosporales</taxon>
        <taxon>Streptomycetaceae</taxon>
        <taxon>Streptomyces</taxon>
    </lineage>
</organism>
<keyword evidence="2" id="KW-1133">Transmembrane helix</keyword>
<dbReference type="EMBL" id="JAMQAW010000012">
    <property type="protein sequence ID" value="MCM2389735.1"/>
    <property type="molecule type" value="Genomic_DNA"/>
</dbReference>
<dbReference type="NCBIfam" id="NF033632">
    <property type="entry name" value="SLATT_4"/>
    <property type="match status" value="1"/>
</dbReference>
<keyword evidence="2" id="KW-0472">Membrane</keyword>
<accession>A0ABT0UNR6</accession>
<feature type="region of interest" description="Disordered" evidence="1">
    <location>
        <begin position="146"/>
        <end position="171"/>
    </location>
</feature>
<evidence type="ECO:0000256" key="1">
    <source>
        <dbReference type="SAM" id="MobiDB-lite"/>
    </source>
</evidence>